<proteinExistence type="predicted"/>
<protein>
    <recommendedName>
        <fullName evidence="7">Calpain catalytic domain-containing protein</fullName>
    </recommendedName>
</protein>
<dbReference type="InterPro" id="IPR022684">
    <property type="entry name" value="Calpain_cysteine_protease"/>
</dbReference>
<dbReference type="Proteomes" id="UP000444721">
    <property type="component" value="Unassembled WGS sequence"/>
</dbReference>
<dbReference type="RefSeq" id="XP_044563019.1">
    <property type="nucleotide sequence ID" value="XM_044706058.1"/>
</dbReference>
<feature type="active site" evidence="4 5">
    <location>
        <position position="378"/>
    </location>
</feature>
<dbReference type="InterPro" id="IPR001300">
    <property type="entry name" value="Peptidase_C2_calpain_cat"/>
</dbReference>
<dbReference type="PROSITE" id="PS50203">
    <property type="entry name" value="CALPAIN_CAT"/>
    <property type="match status" value="1"/>
</dbReference>
<dbReference type="AlphaFoldDB" id="A0A6A5BT01"/>
<organism evidence="8 9">
    <name type="scientific">Naegleria fowleri</name>
    <name type="common">Brain eating amoeba</name>
    <dbReference type="NCBI Taxonomy" id="5763"/>
    <lineage>
        <taxon>Eukaryota</taxon>
        <taxon>Discoba</taxon>
        <taxon>Heterolobosea</taxon>
        <taxon>Tetramitia</taxon>
        <taxon>Eutetramitia</taxon>
        <taxon>Vahlkampfiidae</taxon>
        <taxon>Naegleria</taxon>
    </lineage>
</organism>
<dbReference type="GO" id="GO:0004198">
    <property type="term" value="F:calcium-dependent cysteine-type endopeptidase activity"/>
    <property type="evidence" value="ECO:0007669"/>
    <property type="project" value="InterPro"/>
</dbReference>
<dbReference type="OrthoDB" id="167576at2759"/>
<dbReference type="CDD" id="cd00044">
    <property type="entry name" value="CysPc"/>
    <property type="match status" value="1"/>
</dbReference>
<evidence type="ECO:0000259" key="7">
    <source>
        <dbReference type="PROSITE" id="PS50203"/>
    </source>
</evidence>
<dbReference type="SUPFAM" id="SSF54001">
    <property type="entry name" value="Cysteine proteinases"/>
    <property type="match status" value="1"/>
</dbReference>
<dbReference type="SUPFAM" id="SSF49758">
    <property type="entry name" value="Calpain large subunit, middle domain (domain III)"/>
    <property type="match status" value="2"/>
</dbReference>
<evidence type="ECO:0000256" key="6">
    <source>
        <dbReference type="SAM" id="MobiDB-lite"/>
    </source>
</evidence>
<evidence type="ECO:0000256" key="5">
    <source>
        <dbReference type="PROSITE-ProRule" id="PRU00239"/>
    </source>
</evidence>
<evidence type="ECO:0000313" key="8">
    <source>
        <dbReference type="EMBL" id="KAF0978306.1"/>
    </source>
</evidence>
<feature type="region of interest" description="Disordered" evidence="6">
    <location>
        <begin position="205"/>
        <end position="234"/>
    </location>
</feature>
<dbReference type="SMART" id="SM00230">
    <property type="entry name" value="CysPc"/>
    <property type="match status" value="1"/>
</dbReference>
<keyword evidence="2 5" id="KW-0378">Hydrolase</keyword>
<keyword evidence="3 5" id="KW-0788">Thiol protease</keyword>
<keyword evidence="1 5" id="KW-0645">Protease</keyword>
<dbReference type="OMA" id="YANHAYA"/>
<dbReference type="Gene3D" id="2.60.120.380">
    <property type="match status" value="1"/>
</dbReference>
<feature type="domain" description="Calpain catalytic" evidence="7">
    <location>
        <begin position="310"/>
        <end position="659"/>
    </location>
</feature>
<dbReference type="VEuPathDB" id="AmoebaDB:FDP41_002821"/>
<sequence length="998" mass="112804">MEIFVSESDLLLVLNASKCEDEENLKQACDLYIAFASKFMNLRSQVQNNPSLSTQHQKEIHFQITQLLTFAINKAELLEKRLKSNPNNTVNSSNNNNSALSKPIALHYLFYLCDKIAEVGVQQGNTEDAIKYYTLAAEYGLELIRNYKIPFQSEVKTALSKAESLKKSNKSELISPKRNNSSDIFNQAKPTCHLSVLTAQTYSSIPSSSSWTPSPRISPNSTTSTPTTSTTNSTITTNYSSLSVNSTNISERSIVSTTVNGSTPKPTPIKPLTDEEIEVLKYTSVMASGLLLYPWNDELDLNENFNLPIPFVDTQLNFHDGSNKHVLPLSKEQRSKLYGWLRPHEILSLRSCKNSPQLIYKDQVNEDNIVQSHVVTDCSFVASLCVAALYERKYNKKLITNSIFPQNPRTNKPYYNPSGKYSIKIFFNGVARKVIIDDRLPVDSQGNLLCSLSLNSEEFWVSLMEKAYMKVNGGYQFPGSNSGIDLYALTGWIPEEVKISNGNNFDKDLLWKRMYDGFQLGKCLITISTGHLEKQTEEQLGLYANHAYAVLDVREVKVTSSNNGTSPTFNMSQNVFNGMSPTTPNSGGVKKLIKVKNPWTRKRWKGPYSPNDYASWTTQLKKELDYDNTVAGQHDNGVFWMNYESLLKYFQTLHFSWSPDLFPYTEIRHSCWDHRVGPISLDGTDHHTMNGNPQFRLKLQGKGSVWIMLTKHFTSLDERDRDYLTFHVHRGSSASGETVYKQGIDRVFYNENTLIHKGRYSNDPHYRICLNSEDAVKKVTNDKKRRPSSSLSNSESLVNKDQEAIFRIVLSQHEKIQTIRYSLFCYSTVPCTLEPIPSTYRYYKAYRDQWTPTTCGGSCNQISTYRLNPQYVISAPSSSSLNLSPTSRTSPVNITGADKTNLRFSCSTAHPLDINIMVFANQGQPIHLPAKEIMVASSGNYRRCFAMCKLSSQELTHIQKTDALFPLTVVLSNFSGSLGDFEFRVESTNLPLEVRKVV</sequence>
<dbReference type="Gene3D" id="3.90.70.10">
    <property type="entry name" value="Cysteine proteinases"/>
    <property type="match status" value="1"/>
</dbReference>
<name>A0A6A5BT01_NAEFO</name>
<dbReference type="PANTHER" id="PTHR46143:SF1">
    <property type="entry name" value="CALPAIN-7"/>
    <property type="match status" value="1"/>
</dbReference>
<evidence type="ECO:0000256" key="1">
    <source>
        <dbReference type="ARBA" id="ARBA00022670"/>
    </source>
</evidence>
<feature type="active site" evidence="4 5">
    <location>
        <position position="546"/>
    </location>
</feature>
<gene>
    <name evidence="8" type="ORF">FDP41_002821</name>
</gene>
<feature type="active site" evidence="4 5">
    <location>
        <position position="597"/>
    </location>
</feature>
<evidence type="ECO:0000256" key="4">
    <source>
        <dbReference type="PIRSR" id="PIRSR622684-1"/>
    </source>
</evidence>
<dbReference type="VEuPathDB" id="AmoebaDB:NfTy_056290"/>
<dbReference type="InterPro" id="IPR036213">
    <property type="entry name" value="Calpain_III_sf"/>
</dbReference>
<reference evidence="8 9" key="1">
    <citation type="journal article" date="2019" name="Sci. Rep.">
        <title>Nanopore sequencing improves the draft genome of the human pathogenic amoeba Naegleria fowleri.</title>
        <authorList>
            <person name="Liechti N."/>
            <person name="Schurch N."/>
            <person name="Bruggmann R."/>
            <person name="Wittwer M."/>
        </authorList>
    </citation>
    <scope>NUCLEOTIDE SEQUENCE [LARGE SCALE GENOMIC DNA]</scope>
    <source>
        <strain evidence="8 9">ATCC 30894</strain>
    </source>
</reference>
<comment type="caution">
    <text evidence="8">The sequence shown here is derived from an EMBL/GenBank/DDBJ whole genome shotgun (WGS) entry which is preliminary data.</text>
</comment>
<evidence type="ECO:0000313" key="9">
    <source>
        <dbReference type="Proteomes" id="UP000444721"/>
    </source>
</evidence>
<dbReference type="EMBL" id="VFQX01000030">
    <property type="protein sequence ID" value="KAF0978306.1"/>
    <property type="molecule type" value="Genomic_DNA"/>
</dbReference>
<dbReference type="GeneID" id="68110039"/>
<accession>A0A6A5BT01</accession>
<dbReference type="InterPro" id="IPR051297">
    <property type="entry name" value="PalB/RIM13"/>
</dbReference>
<dbReference type="GO" id="GO:0006508">
    <property type="term" value="P:proteolysis"/>
    <property type="evidence" value="ECO:0007669"/>
    <property type="project" value="UniProtKB-KW"/>
</dbReference>
<evidence type="ECO:0000256" key="3">
    <source>
        <dbReference type="ARBA" id="ARBA00022807"/>
    </source>
</evidence>
<dbReference type="PRINTS" id="PR00704">
    <property type="entry name" value="CALPAIN"/>
</dbReference>
<keyword evidence="9" id="KW-1185">Reference proteome</keyword>
<dbReference type="PANTHER" id="PTHR46143">
    <property type="entry name" value="CALPAIN-7"/>
    <property type="match status" value="1"/>
</dbReference>
<dbReference type="Pfam" id="PF00648">
    <property type="entry name" value="Peptidase_C2"/>
    <property type="match status" value="1"/>
</dbReference>
<dbReference type="VEuPathDB" id="AmoebaDB:NF0126520"/>
<dbReference type="InterPro" id="IPR038765">
    <property type="entry name" value="Papain-like_cys_pep_sf"/>
</dbReference>
<evidence type="ECO:0000256" key="2">
    <source>
        <dbReference type="ARBA" id="ARBA00022801"/>
    </source>
</evidence>